<keyword evidence="2" id="KW-1185">Reference proteome</keyword>
<organism evidence="1 2">
    <name type="scientific">Pseudoalteromonas issachenkonii</name>
    <dbReference type="NCBI Taxonomy" id="152297"/>
    <lineage>
        <taxon>Bacteria</taxon>
        <taxon>Pseudomonadati</taxon>
        <taxon>Pseudomonadota</taxon>
        <taxon>Gammaproteobacteria</taxon>
        <taxon>Alteromonadales</taxon>
        <taxon>Pseudoalteromonadaceae</taxon>
        <taxon>Pseudoalteromonas</taxon>
    </lineage>
</organism>
<dbReference type="Proteomes" id="UP000217258">
    <property type="component" value="Chromosome I"/>
</dbReference>
<sequence length="39" mass="4237">MGNNNSVISKVLSKSDVAVIYKSLLLPPLSIIMPYVNAF</sequence>
<proteinExistence type="predicted"/>
<gene>
    <name evidence="1" type="ORF">PISS_a3531</name>
</gene>
<protein>
    <submittedName>
        <fullName evidence="1">Uncharacterized protein</fullName>
    </submittedName>
</protein>
<name>A0ABM6N7Q7_9GAMM</name>
<reference evidence="1 2" key="1">
    <citation type="submission" date="2015-06" db="EMBL/GenBank/DDBJ databases">
        <authorList>
            <person name="Xie B.-B."/>
            <person name="Rong J.-C."/>
            <person name="Qin Q.-L."/>
            <person name="Zhang Y.-Z."/>
        </authorList>
    </citation>
    <scope>NUCLEOTIDE SEQUENCE [LARGE SCALE GENOMIC DNA]</scope>
    <source>
        <strain evidence="1 2">KMM 3549</strain>
    </source>
</reference>
<evidence type="ECO:0000313" key="1">
    <source>
        <dbReference type="EMBL" id="ATC92180.1"/>
    </source>
</evidence>
<accession>A0ABM6N7Q7</accession>
<evidence type="ECO:0000313" key="2">
    <source>
        <dbReference type="Proteomes" id="UP000217258"/>
    </source>
</evidence>
<dbReference type="EMBL" id="CP011030">
    <property type="protein sequence ID" value="ATC92180.1"/>
    <property type="molecule type" value="Genomic_DNA"/>
</dbReference>